<protein>
    <submittedName>
        <fullName evidence="12">Zinc finger protein 771-like</fullName>
    </submittedName>
</protein>
<evidence type="ECO:0000313" key="11">
    <source>
        <dbReference type="Proteomes" id="UP000001554"/>
    </source>
</evidence>
<dbReference type="Pfam" id="PF00096">
    <property type="entry name" value="zf-C2H2"/>
    <property type="match status" value="2"/>
</dbReference>
<keyword evidence="2" id="KW-0479">Metal-binding</keyword>
<dbReference type="SMART" id="SM00355">
    <property type="entry name" value="ZnF_C2H2"/>
    <property type="match status" value="3"/>
</dbReference>
<dbReference type="GeneID" id="118407654"/>
<dbReference type="Proteomes" id="UP000001554">
    <property type="component" value="Unplaced"/>
</dbReference>
<dbReference type="AlphaFoldDB" id="A0A9J7KKU9"/>
<dbReference type="InterPro" id="IPR036236">
    <property type="entry name" value="Znf_C2H2_sf"/>
</dbReference>
<keyword evidence="3" id="KW-0677">Repeat</keyword>
<evidence type="ECO:0000256" key="4">
    <source>
        <dbReference type="ARBA" id="ARBA00022771"/>
    </source>
</evidence>
<feature type="domain" description="C2H2-type" evidence="10">
    <location>
        <begin position="84"/>
        <end position="111"/>
    </location>
</feature>
<comment type="subcellular location">
    <subcellularLocation>
        <location evidence="1">Nucleus</location>
    </subcellularLocation>
</comment>
<dbReference type="SUPFAM" id="SSF57667">
    <property type="entry name" value="beta-beta-alpha zinc fingers"/>
    <property type="match status" value="2"/>
</dbReference>
<name>A0A9J7KKU9_BRAFL</name>
<reference evidence="12" key="1">
    <citation type="submission" date="2025-08" db="UniProtKB">
        <authorList>
            <consortium name="RefSeq"/>
        </authorList>
    </citation>
    <scope>IDENTIFICATION</scope>
    <source>
        <strain evidence="12">S238N-H82</strain>
        <tissue evidence="12">Testes</tissue>
    </source>
</reference>
<keyword evidence="5" id="KW-0862">Zinc</keyword>
<dbReference type="PANTHER" id="PTHR24392">
    <property type="entry name" value="ZINC FINGER PROTEIN"/>
    <property type="match status" value="1"/>
</dbReference>
<dbReference type="OrthoDB" id="7312725at2759"/>
<keyword evidence="7" id="KW-0539">Nucleus</keyword>
<dbReference type="GO" id="GO:0005634">
    <property type="term" value="C:nucleus"/>
    <property type="evidence" value="ECO:0007669"/>
    <property type="project" value="UniProtKB-SubCell"/>
</dbReference>
<dbReference type="KEGG" id="bfo:118407654"/>
<dbReference type="PANTHER" id="PTHR24392:SF31">
    <property type="entry name" value="C2H2-TYPE DOMAIN-CONTAINING PROTEIN"/>
    <property type="match status" value="1"/>
</dbReference>
<dbReference type="Gene3D" id="3.30.160.60">
    <property type="entry name" value="Classic Zinc Finger"/>
    <property type="match status" value="3"/>
</dbReference>
<evidence type="ECO:0000313" key="12">
    <source>
        <dbReference type="RefSeq" id="XP_035664063.1"/>
    </source>
</evidence>
<sequence>MEDSGLELFCGEQCAGDPGKESKSTEHPGKESDSRETQTTDMGLQQETCDVNFPQPDNTSTSQVQESKGDMGSRVVKHTGEKPFMCGECGYRTVQMSDLTKHMRIHTGERPYKCDQCDFSAAQKLHMDRHTAMHTGDNDKPYICAECGYRATHKCTLAYHMRTHTGENPTTVTIVTFLHHIKAI</sequence>
<dbReference type="PROSITE" id="PS50157">
    <property type="entry name" value="ZINC_FINGER_C2H2_2"/>
    <property type="match status" value="3"/>
</dbReference>
<feature type="region of interest" description="Disordered" evidence="9">
    <location>
        <begin position="1"/>
        <end position="72"/>
    </location>
</feature>
<gene>
    <name evidence="12" type="primary">LOC118407654</name>
</gene>
<dbReference type="OMA" id="PERHDCT"/>
<evidence type="ECO:0000256" key="7">
    <source>
        <dbReference type="ARBA" id="ARBA00023242"/>
    </source>
</evidence>
<organism evidence="11 12">
    <name type="scientific">Branchiostoma floridae</name>
    <name type="common">Florida lancelet</name>
    <name type="synonym">Amphioxus</name>
    <dbReference type="NCBI Taxonomy" id="7739"/>
    <lineage>
        <taxon>Eukaryota</taxon>
        <taxon>Metazoa</taxon>
        <taxon>Chordata</taxon>
        <taxon>Cephalochordata</taxon>
        <taxon>Leptocardii</taxon>
        <taxon>Amphioxiformes</taxon>
        <taxon>Branchiostomatidae</taxon>
        <taxon>Branchiostoma</taxon>
    </lineage>
</organism>
<accession>A0A9J7KKU9</accession>
<evidence type="ECO:0000256" key="8">
    <source>
        <dbReference type="PROSITE-ProRule" id="PRU00042"/>
    </source>
</evidence>
<dbReference type="InterPro" id="IPR013087">
    <property type="entry name" value="Znf_C2H2_type"/>
</dbReference>
<evidence type="ECO:0000256" key="9">
    <source>
        <dbReference type="SAM" id="MobiDB-lite"/>
    </source>
</evidence>
<dbReference type="FunFam" id="3.30.160.60:FF:001274">
    <property type="entry name" value="Uncharacterized protein"/>
    <property type="match status" value="1"/>
</dbReference>
<evidence type="ECO:0000256" key="2">
    <source>
        <dbReference type="ARBA" id="ARBA00022723"/>
    </source>
</evidence>
<feature type="compositionally biased region" description="Polar residues" evidence="9">
    <location>
        <begin position="39"/>
        <end position="66"/>
    </location>
</feature>
<dbReference type="GO" id="GO:0008270">
    <property type="term" value="F:zinc ion binding"/>
    <property type="evidence" value="ECO:0007669"/>
    <property type="project" value="UniProtKB-KW"/>
</dbReference>
<keyword evidence="4 8" id="KW-0863">Zinc-finger</keyword>
<evidence type="ECO:0000256" key="3">
    <source>
        <dbReference type="ARBA" id="ARBA00022737"/>
    </source>
</evidence>
<feature type="compositionally biased region" description="Basic and acidic residues" evidence="9">
    <location>
        <begin position="18"/>
        <end position="38"/>
    </location>
</feature>
<evidence type="ECO:0000256" key="5">
    <source>
        <dbReference type="ARBA" id="ARBA00022833"/>
    </source>
</evidence>
<dbReference type="FunFam" id="3.30.160.60:FF:002446">
    <property type="entry name" value="Uncharacterized protein"/>
    <property type="match status" value="1"/>
</dbReference>
<evidence type="ECO:0000259" key="10">
    <source>
        <dbReference type="PROSITE" id="PS50157"/>
    </source>
</evidence>
<dbReference type="RefSeq" id="XP_035664063.1">
    <property type="nucleotide sequence ID" value="XM_035808170.1"/>
</dbReference>
<feature type="domain" description="C2H2-type" evidence="10">
    <location>
        <begin position="142"/>
        <end position="169"/>
    </location>
</feature>
<dbReference type="GO" id="GO:0003677">
    <property type="term" value="F:DNA binding"/>
    <property type="evidence" value="ECO:0007669"/>
    <property type="project" value="UniProtKB-KW"/>
</dbReference>
<keyword evidence="11" id="KW-1185">Reference proteome</keyword>
<evidence type="ECO:0000256" key="1">
    <source>
        <dbReference type="ARBA" id="ARBA00004123"/>
    </source>
</evidence>
<proteinExistence type="predicted"/>
<feature type="domain" description="C2H2-type" evidence="10">
    <location>
        <begin position="112"/>
        <end position="139"/>
    </location>
</feature>
<evidence type="ECO:0000256" key="6">
    <source>
        <dbReference type="ARBA" id="ARBA00023125"/>
    </source>
</evidence>
<dbReference type="FunFam" id="3.30.160.60:FF:003888">
    <property type="match status" value="1"/>
</dbReference>
<keyword evidence="6" id="KW-0238">DNA-binding</keyword>